<name>A0A1A6GHQ4_NEOLE</name>
<evidence type="ECO:0000313" key="4">
    <source>
        <dbReference type="Proteomes" id="UP000092124"/>
    </source>
</evidence>
<dbReference type="GO" id="GO:0005829">
    <property type="term" value="C:cytosol"/>
    <property type="evidence" value="ECO:0007669"/>
    <property type="project" value="TreeGrafter"/>
</dbReference>
<dbReference type="InterPro" id="IPR050865">
    <property type="entry name" value="BEACH_Domain"/>
</dbReference>
<dbReference type="EMBL" id="LZPO01096859">
    <property type="protein sequence ID" value="OBS65295.1"/>
    <property type="molecule type" value="Genomic_DNA"/>
</dbReference>
<accession>A0A1A6GHQ4</accession>
<gene>
    <name evidence="3" type="ORF">A6R68_06165</name>
</gene>
<dbReference type="STRING" id="56216.A0A1A6GHQ4"/>
<dbReference type="InterPro" id="IPR036372">
    <property type="entry name" value="BEACH_dom_sf"/>
</dbReference>
<protein>
    <recommendedName>
        <fullName evidence="2">BEACH domain-containing protein</fullName>
    </recommendedName>
</protein>
<dbReference type="PANTHER" id="PTHR13743:SF62">
    <property type="entry name" value="NEUROBEACHIN"/>
    <property type="match status" value="1"/>
</dbReference>
<organism evidence="3 4">
    <name type="scientific">Neotoma lepida</name>
    <name type="common">Desert woodrat</name>
    <dbReference type="NCBI Taxonomy" id="56216"/>
    <lineage>
        <taxon>Eukaryota</taxon>
        <taxon>Metazoa</taxon>
        <taxon>Chordata</taxon>
        <taxon>Craniata</taxon>
        <taxon>Vertebrata</taxon>
        <taxon>Euteleostomi</taxon>
        <taxon>Mammalia</taxon>
        <taxon>Eutheria</taxon>
        <taxon>Euarchontoglires</taxon>
        <taxon>Glires</taxon>
        <taxon>Rodentia</taxon>
        <taxon>Myomorpha</taxon>
        <taxon>Muroidea</taxon>
        <taxon>Cricetidae</taxon>
        <taxon>Neotominae</taxon>
        <taxon>Neotoma</taxon>
    </lineage>
</organism>
<dbReference type="PROSITE" id="PS50197">
    <property type="entry name" value="BEACH"/>
    <property type="match status" value="1"/>
</dbReference>
<feature type="non-terminal residue" evidence="3">
    <location>
        <position position="40"/>
    </location>
</feature>
<reference evidence="3 4" key="1">
    <citation type="submission" date="2016-06" db="EMBL/GenBank/DDBJ databases">
        <title>The Draft Genome Sequence and Annotation of the Desert Woodrat Neotoma lepida.</title>
        <authorList>
            <person name="Campbell M."/>
            <person name="Oakeson K.F."/>
            <person name="Yandell M."/>
            <person name="Halpert J.R."/>
            <person name="Dearing D."/>
        </authorList>
    </citation>
    <scope>NUCLEOTIDE SEQUENCE [LARGE SCALE GENOMIC DNA]</scope>
    <source>
        <strain evidence="3">417</strain>
        <tissue evidence="3">Liver</tissue>
    </source>
</reference>
<dbReference type="GO" id="GO:0019901">
    <property type="term" value="F:protein kinase binding"/>
    <property type="evidence" value="ECO:0007669"/>
    <property type="project" value="TreeGrafter"/>
</dbReference>
<dbReference type="GO" id="GO:0016020">
    <property type="term" value="C:membrane"/>
    <property type="evidence" value="ECO:0007669"/>
    <property type="project" value="TreeGrafter"/>
</dbReference>
<evidence type="ECO:0000313" key="3">
    <source>
        <dbReference type="EMBL" id="OBS65295.1"/>
    </source>
</evidence>
<comment type="caution">
    <text evidence="3">The sequence shown here is derived from an EMBL/GenBank/DDBJ whole genome shotgun (WGS) entry which is preliminary data.</text>
</comment>
<dbReference type="AlphaFoldDB" id="A0A1A6GHQ4"/>
<dbReference type="Proteomes" id="UP000092124">
    <property type="component" value="Unassembled WGS sequence"/>
</dbReference>
<dbReference type="Gene3D" id="1.10.1540.10">
    <property type="entry name" value="BEACH domain"/>
    <property type="match status" value="1"/>
</dbReference>
<feature type="domain" description="BEACH" evidence="2">
    <location>
        <begin position="1"/>
        <end position="40"/>
    </location>
</feature>
<proteinExistence type="predicted"/>
<keyword evidence="1" id="KW-0853">WD repeat</keyword>
<dbReference type="PANTHER" id="PTHR13743">
    <property type="entry name" value="BEIGE/BEACH-RELATED"/>
    <property type="match status" value="1"/>
</dbReference>
<evidence type="ECO:0000256" key="1">
    <source>
        <dbReference type="ARBA" id="ARBA00022574"/>
    </source>
</evidence>
<dbReference type="SUPFAM" id="SSF81837">
    <property type="entry name" value="BEACH domain"/>
    <property type="match status" value="1"/>
</dbReference>
<keyword evidence="4" id="KW-1185">Reference proteome</keyword>
<dbReference type="Pfam" id="PF02138">
    <property type="entry name" value="Beach"/>
    <property type="match status" value="1"/>
</dbReference>
<sequence length="40" mass="4678">MFVNSNGYQLGVREDEVVVNDVDLPPWAKKPEDFVRINRM</sequence>
<dbReference type="GO" id="GO:0008104">
    <property type="term" value="P:intracellular protein localization"/>
    <property type="evidence" value="ECO:0007669"/>
    <property type="project" value="TreeGrafter"/>
</dbReference>
<evidence type="ECO:0000259" key="2">
    <source>
        <dbReference type="PROSITE" id="PS50197"/>
    </source>
</evidence>
<dbReference type="InterPro" id="IPR000409">
    <property type="entry name" value="BEACH_dom"/>
</dbReference>